<organism evidence="3 4">
    <name type="scientific">Stomoxys calcitrans</name>
    <name type="common">Stable fly</name>
    <name type="synonym">Conops calcitrans</name>
    <dbReference type="NCBI Taxonomy" id="35570"/>
    <lineage>
        <taxon>Eukaryota</taxon>
        <taxon>Metazoa</taxon>
        <taxon>Ecdysozoa</taxon>
        <taxon>Arthropoda</taxon>
        <taxon>Hexapoda</taxon>
        <taxon>Insecta</taxon>
        <taxon>Pterygota</taxon>
        <taxon>Neoptera</taxon>
        <taxon>Endopterygota</taxon>
        <taxon>Diptera</taxon>
        <taxon>Brachycera</taxon>
        <taxon>Muscomorpha</taxon>
        <taxon>Muscoidea</taxon>
        <taxon>Muscidae</taxon>
        <taxon>Stomoxys</taxon>
    </lineage>
</organism>
<feature type="region of interest" description="Disordered" evidence="2">
    <location>
        <begin position="563"/>
        <end position="597"/>
    </location>
</feature>
<feature type="compositionally biased region" description="Basic and acidic residues" evidence="2">
    <location>
        <begin position="9"/>
        <end position="23"/>
    </location>
</feature>
<gene>
    <name evidence="3" type="primary">106084988</name>
</gene>
<dbReference type="KEGG" id="scac:106084988"/>
<dbReference type="Proteomes" id="UP000095300">
    <property type="component" value="Unassembled WGS sequence"/>
</dbReference>
<feature type="compositionally biased region" description="Basic and acidic residues" evidence="2">
    <location>
        <begin position="529"/>
        <end position="544"/>
    </location>
</feature>
<dbReference type="PANTHER" id="PTHR39944:SF1">
    <property type="entry name" value="CALDESMON-RELATED PROTEIN-RELATED"/>
    <property type="match status" value="1"/>
</dbReference>
<evidence type="ECO:0000256" key="1">
    <source>
        <dbReference type="SAM" id="Coils"/>
    </source>
</evidence>
<evidence type="ECO:0000313" key="4">
    <source>
        <dbReference type="Proteomes" id="UP000095300"/>
    </source>
</evidence>
<dbReference type="STRING" id="35570.A0A1I8PQV8"/>
<accession>A0A1I8PQV8</accession>
<reference evidence="3" key="1">
    <citation type="submission" date="2020-05" db="UniProtKB">
        <authorList>
            <consortium name="EnsemblMetazoa"/>
        </authorList>
    </citation>
    <scope>IDENTIFICATION</scope>
    <source>
        <strain evidence="3">USDA</strain>
    </source>
</reference>
<feature type="region of interest" description="Disordered" evidence="2">
    <location>
        <begin position="89"/>
        <end position="127"/>
    </location>
</feature>
<feature type="region of interest" description="Disordered" evidence="2">
    <location>
        <begin position="1"/>
        <end position="41"/>
    </location>
</feature>
<evidence type="ECO:0000256" key="2">
    <source>
        <dbReference type="SAM" id="MobiDB-lite"/>
    </source>
</evidence>
<sequence>MIATSTPFKKMDSIKKHKAEPDAVNKAQSDARNRRKARPIVLSNQRYNKIINNAIPLEKSKAKQQFDEEQQYLEQLKAGNDQLVAQFKGNKQRTQEERVQQMKDQLEKKTQQAKESYEQTKENEAQKRQEKIAKAQQLIEKLKPGPRDLQTAVLQSEVLRARNVQREINEEFRKAALEQECESKVMCHGQAMSWIADGQRRLTEKTKNTNLYKQELLQTIKENQKIRSEQKTKELKEIQAARQITDSELKSHREKEMALLEKKRETLRKNALEAMKMVEQRRLRDKMVNQVEDSLACAYTAGKRQLDSLLAEQSKKIHDNQQKRIAEQVKKLAAKVDNTQAIENERLRRDISTMQLKFTAEEQEKIRKDRAAKQARIEAHMREMQELKDAQLRADEEKRFEIAQRLKNEEVNFNFVAKERQDILENVREIRLFLDKQIEENHRNRLNEKQQSIEKTSKHYTENAEQEDKFFFEYARDLMKDAQQKQRPLYPFVKAVQHYKKHHEINCERKVPPHMVTKLTVGRSQPPAKGDKTDMAGKDNKSSKVHEDILQNCLEINEIIAKAEKDQNKDEPNSTVQGEEGQSIVISSKNDGGLTSSAKIRYSMQDLKKLNQYAAPSCH</sequence>
<keyword evidence="4" id="KW-1185">Reference proteome</keyword>
<protein>
    <recommendedName>
        <fullName evidence="5">Trichohyalin-plectin-homology domain-containing protein</fullName>
    </recommendedName>
</protein>
<dbReference type="PANTHER" id="PTHR39944">
    <property type="match status" value="1"/>
</dbReference>
<dbReference type="EnsemblMetazoa" id="SCAU010289-RA">
    <property type="protein sequence ID" value="SCAU010289-PA"/>
    <property type="gene ID" value="SCAU010289"/>
</dbReference>
<dbReference type="VEuPathDB" id="VectorBase:SCAU010289"/>
<feature type="coiled-coil region" evidence="1">
    <location>
        <begin position="221"/>
        <end position="277"/>
    </location>
</feature>
<feature type="compositionally biased region" description="Polar residues" evidence="2">
    <location>
        <begin position="584"/>
        <end position="597"/>
    </location>
</feature>
<evidence type="ECO:0008006" key="5">
    <source>
        <dbReference type="Google" id="ProtNLM"/>
    </source>
</evidence>
<dbReference type="OrthoDB" id="331765at2759"/>
<proteinExistence type="predicted"/>
<feature type="compositionally biased region" description="Basic and acidic residues" evidence="2">
    <location>
        <begin position="563"/>
        <end position="572"/>
    </location>
</feature>
<evidence type="ECO:0000313" key="3">
    <source>
        <dbReference type="EnsemblMetazoa" id="SCAU010289-PA"/>
    </source>
</evidence>
<keyword evidence="1" id="KW-0175">Coiled coil</keyword>
<feature type="region of interest" description="Disordered" evidence="2">
    <location>
        <begin position="520"/>
        <end position="544"/>
    </location>
</feature>
<feature type="compositionally biased region" description="Basic and acidic residues" evidence="2">
    <location>
        <begin position="93"/>
        <end position="127"/>
    </location>
</feature>
<name>A0A1I8PQV8_STOCA</name>
<dbReference type="AlphaFoldDB" id="A0A1I8PQV8"/>
<feature type="coiled-coil region" evidence="1">
    <location>
        <begin position="344"/>
        <end position="397"/>
    </location>
</feature>